<dbReference type="InterPro" id="IPR017853">
    <property type="entry name" value="GH"/>
</dbReference>
<proteinExistence type="predicted"/>
<dbReference type="PANTHER" id="PTHR43730">
    <property type="entry name" value="BETA-MANNOSIDASE"/>
    <property type="match status" value="1"/>
</dbReference>
<dbReference type="EMBL" id="CP086715">
    <property type="protein sequence ID" value="WOO78248.1"/>
    <property type="molecule type" value="Genomic_DNA"/>
</dbReference>
<dbReference type="EC" id="3.2.1.25" evidence="3"/>
<gene>
    <name evidence="8" type="primary">man9_1</name>
    <name evidence="8" type="ORF">LOC62_02G001798</name>
</gene>
<feature type="domain" description="Mannosidase Ig/CBM-like" evidence="6">
    <location>
        <begin position="691"/>
        <end position="782"/>
    </location>
</feature>
<dbReference type="Gene3D" id="3.20.20.80">
    <property type="entry name" value="Glycosidases"/>
    <property type="match status" value="1"/>
</dbReference>
<dbReference type="Pfam" id="PF17786">
    <property type="entry name" value="Mannosidase_ig"/>
    <property type="match status" value="1"/>
</dbReference>
<dbReference type="InterPro" id="IPR008979">
    <property type="entry name" value="Galactose-bd-like_sf"/>
</dbReference>
<evidence type="ECO:0000259" key="7">
    <source>
        <dbReference type="Pfam" id="PF22666"/>
    </source>
</evidence>
<dbReference type="FunFam" id="3.20.20.80:FF:000050">
    <property type="entry name" value="Beta-mannosidase B"/>
    <property type="match status" value="1"/>
</dbReference>
<evidence type="ECO:0000259" key="6">
    <source>
        <dbReference type="Pfam" id="PF17786"/>
    </source>
</evidence>
<protein>
    <recommendedName>
        <fullName evidence="3">beta-mannosidase</fullName>
        <ecNumber evidence="3">3.2.1.25</ecNumber>
    </recommendedName>
</protein>
<dbReference type="InterPro" id="IPR054593">
    <property type="entry name" value="Beta-mannosidase-like_N2"/>
</dbReference>
<dbReference type="GO" id="GO:0004567">
    <property type="term" value="F:beta-mannosidase activity"/>
    <property type="evidence" value="ECO:0007669"/>
    <property type="project" value="UniProtKB-EC"/>
</dbReference>
<dbReference type="Gene3D" id="2.60.120.260">
    <property type="entry name" value="Galactose-binding domain-like"/>
    <property type="match status" value="1"/>
</dbReference>
<dbReference type="SUPFAM" id="SSF49303">
    <property type="entry name" value="beta-Galactosidase/glucuronidase domain"/>
    <property type="match status" value="2"/>
</dbReference>
<comment type="pathway">
    <text evidence="2">Glycan metabolism; N-glycan degradation.</text>
</comment>
<organism evidence="8 9">
    <name type="scientific">Vanrija pseudolonga</name>
    <dbReference type="NCBI Taxonomy" id="143232"/>
    <lineage>
        <taxon>Eukaryota</taxon>
        <taxon>Fungi</taxon>
        <taxon>Dikarya</taxon>
        <taxon>Basidiomycota</taxon>
        <taxon>Agaricomycotina</taxon>
        <taxon>Tremellomycetes</taxon>
        <taxon>Trichosporonales</taxon>
        <taxon>Trichosporonaceae</taxon>
        <taxon>Vanrija</taxon>
    </lineage>
</organism>
<dbReference type="AlphaFoldDB" id="A0AAF0Y7G5"/>
<dbReference type="SUPFAM" id="SSF49785">
    <property type="entry name" value="Galactose-binding domain-like"/>
    <property type="match status" value="1"/>
</dbReference>
<evidence type="ECO:0000313" key="9">
    <source>
        <dbReference type="Proteomes" id="UP000827549"/>
    </source>
</evidence>
<dbReference type="GeneID" id="87805052"/>
<dbReference type="InterPro" id="IPR036156">
    <property type="entry name" value="Beta-gal/glucu_dom_sf"/>
</dbReference>
<reference evidence="8" key="1">
    <citation type="submission" date="2023-10" db="EMBL/GenBank/DDBJ databases">
        <authorList>
            <person name="Noh H."/>
        </authorList>
    </citation>
    <scope>NUCLEOTIDE SEQUENCE</scope>
    <source>
        <strain evidence="8">DUCC4014</strain>
    </source>
</reference>
<feature type="domain" description="Beta-mannosidase-like galactose-binding" evidence="7">
    <location>
        <begin position="17"/>
        <end position="191"/>
    </location>
</feature>
<accession>A0AAF0Y7G5</accession>
<keyword evidence="5" id="KW-0326">Glycosidase</keyword>
<dbReference type="InterPro" id="IPR013783">
    <property type="entry name" value="Ig-like_fold"/>
</dbReference>
<dbReference type="Proteomes" id="UP000827549">
    <property type="component" value="Chromosome 2"/>
</dbReference>
<evidence type="ECO:0000313" key="8">
    <source>
        <dbReference type="EMBL" id="WOO78248.1"/>
    </source>
</evidence>
<evidence type="ECO:0000256" key="2">
    <source>
        <dbReference type="ARBA" id="ARBA00004740"/>
    </source>
</evidence>
<dbReference type="PANTHER" id="PTHR43730:SF1">
    <property type="entry name" value="BETA-MANNOSIDASE"/>
    <property type="match status" value="1"/>
</dbReference>
<evidence type="ECO:0000256" key="5">
    <source>
        <dbReference type="ARBA" id="ARBA00023295"/>
    </source>
</evidence>
<dbReference type="SUPFAM" id="SSF51445">
    <property type="entry name" value="(Trans)glycosidases"/>
    <property type="match status" value="1"/>
</dbReference>
<keyword evidence="4" id="KW-0378">Hydrolase</keyword>
<dbReference type="Pfam" id="PF22666">
    <property type="entry name" value="Glyco_hydro_2_N2"/>
    <property type="match status" value="1"/>
</dbReference>
<evidence type="ECO:0000256" key="1">
    <source>
        <dbReference type="ARBA" id="ARBA00000829"/>
    </source>
</evidence>
<evidence type="ECO:0000256" key="4">
    <source>
        <dbReference type="ARBA" id="ARBA00022801"/>
    </source>
</evidence>
<dbReference type="RefSeq" id="XP_062624280.1">
    <property type="nucleotide sequence ID" value="XM_062768296.1"/>
</dbReference>
<dbReference type="InterPro" id="IPR041447">
    <property type="entry name" value="Mannosidase_ig"/>
</dbReference>
<sequence length="858" mass="96396">MTIQRKADTKTTLTNGWSFSQVKSAAFPDAAEEWVECAVPTGVHVELERAGKIPDVFKGLAEWDVQWIQEADWTFKTTFDADALQQAATGADLVFDGLDTYCTVLLNGEVLASTSNMFHEHRVAVAGKLKDHNSLELRFASPWYAAKAAEAAHGGPRPVSNGDSCRLYSRKAQYGWGWDWGPIVMTVGPWRDVRFETYEYTIRELRVDAVLGGDVFDQPSLSVHELEIEPQLPTDARVVYTLTSSDGAVVKQEILPHGELASWDLAGTVEAWYPIHYGKQPLYSLHVAVINGNGDELASTSQRVAFRDVQIIQAPLDGAEGTSFVFQVNGVRVFCGGSNWIPADSYLTNITPERYRAWVDLLVAGNQNMLRVWGGGVYEPDVLYDACDEAGVLVWQDFMFGCGVYPAFKDMIRSVQAEAESVVKRLRPHPSVVIFAGNNEDYQVAEEAGLVDYDDNSGEYLNTGFPARHFYEVLLPEVVRRLSNVFYWPGSPYGGKVCGDLTVGDQHQWNVWHGTQEPWANWDKLAGRFVSEFGMQGYPDIRTVREWFAPGQEKDQWFPQSTVSTQHNKATGFERRLELYLMENFRHAFDMESYIFYTQIMQAECLAAAYRLWRRNWKGKGKEYTAGALVWQINDCWPCVSWAICDYYLRPKPSYFAIARELRPYTVGMTRKEIKTPRDSTTAAFYTIRHEIELWGCNSTLEVKNATVELVSFDLHDGLVDRREFTVVLHPNASTEIWKGDVPGQPVLTSLSQTPRPIVVQAILRDGDSVLARYSNWPEPWKSLTFPEAKLKLAVKGDEVTVSAEKPIKGLVLDVEGDAEVQWSDQALDIMPGDPQVVVAKGLNGRKVTARYLGDGSA</sequence>
<comment type="catalytic activity">
    <reaction evidence="1">
        <text>Hydrolysis of terminal, non-reducing beta-D-mannose residues in beta-D-mannosides.</text>
        <dbReference type="EC" id="3.2.1.25"/>
    </reaction>
</comment>
<dbReference type="InterPro" id="IPR050887">
    <property type="entry name" value="Beta-mannosidase_GH2"/>
</dbReference>
<dbReference type="Gene3D" id="2.60.40.10">
    <property type="entry name" value="Immunoglobulins"/>
    <property type="match status" value="2"/>
</dbReference>
<evidence type="ECO:0000256" key="3">
    <source>
        <dbReference type="ARBA" id="ARBA00012754"/>
    </source>
</evidence>
<dbReference type="GO" id="GO:0006516">
    <property type="term" value="P:glycoprotein catabolic process"/>
    <property type="evidence" value="ECO:0007669"/>
    <property type="project" value="TreeGrafter"/>
</dbReference>
<keyword evidence="9" id="KW-1185">Reference proteome</keyword>
<name>A0AAF0Y7G5_9TREE</name>